<accession>A0A6J7E2S8</accession>
<sequence length="69" mass="7259">MSPYSMPLCTIFTKCPAPLGPQCSQPRSSGEGSPLRPGVRSAVPNPGAMVSQSPTKRSTEFAGPPIMRQ</sequence>
<dbReference type="EMBL" id="CAFBLS010000116">
    <property type="protein sequence ID" value="CAB4877357.1"/>
    <property type="molecule type" value="Genomic_DNA"/>
</dbReference>
<protein>
    <submittedName>
        <fullName evidence="2">Unannotated protein</fullName>
    </submittedName>
</protein>
<evidence type="ECO:0000256" key="1">
    <source>
        <dbReference type="SAM" id="MobiDB-lite"/>
    </source>
</evidence>
<evidence type="ECO:0000313" key="2">
    <source>
        <dbReference type="EMBL" id="CAB4877357.1"/>
    </source>
</evidence>
<gene>
    <name evidence="2" type="ORF">UFOPK3402_01027</name>
</gene>
<reference evidence="2" key="1">
    <citation type="submission" date="2020-05" db="EMBL/GenBank/DDBJ databases">
        <authorList>
            <person name="Chiriac C."/>
            <person name="Salcher M."/>
            <person name="Ghai R."/>
            <person name="Kavagutti S V."/>
        </authorList>
    </citation>
    <scope>NUCLEOTIDE SEQUENCE</scope>
</reference>
<name>A0A6J7E2S8_9ZZZZ</name>
<proteinExistence type="predicted"/>
<dbReference type="AlphaFoldDB" id="A0A6J7E2S8"/>
<feature type="region of interest" description="Disordered" evidence="1">
    <location>
        <begin position="20"/>
        <end position="69"/>
    </location>
</feature>
<feature type="compositionally biased region" description="Polar residues" evidence="1">
    <location>
        <begin position="22"/>
        <end position="31"/>
    </location>
</feature>
<organism evidence="2">
    <name type="scientific">freshwater metagenome</name>
    <dbReference type="NCBI Taxonomy" id="449393"/>
    <lineage>
        <taxon>unclassified sequences</taxon>
        <taxon>metagenomes</taxon>
        <taxon>ecological metagenomes</taxon>
    </lineage>
</organism>